<protein>
    <recommendedName>
        <fullName evidence="1">Protein kinase domain-containing protein</fullName>
    </recommendedName>
</protein>
<evidence type="ECO:0000313" key="2">
    <source>
        <dbReference type="EMBL" id="KAK8159574.1"/>
    </source>
</evidence>
<sequence length="372" mass="43357">MFSRTAPNLGRLVGRQILRKDMKLTGESGLQYLLTDNLAGLEGHVWIAKDARNKNSSWFIVKQPKWPYINKAGSWAERLREFEHEVKMNEIFQGAKYIRQQADTIKPTSEDDPPRMVLEAMWDSVGRVHTARLFTRKEIKAMMKTTLQALQEVEQKDLMHPNTILSNFSLQCSLHMNDMLIKTPSLDPHDPPKFIAKIANPISFIEPNREFEGQNLMQCPTAAPEMLFGKPVGFPAHIWSWGIILCHLLESTAGWTHGNLEYQWTSGLFEYDERQWDLRWASGEDWWLKEMVDDFKIDSCDYYADCDMPDIEVFKPCAYDWKERLRIKGVREDDVCFLDWVLDPNPDTRPTSERIMQSGYMEWNSEDEDGKP</sequence>
<comment type="caution">
    <text evidence="2">The sequence shown here is derived from an EMBL/GenBank/DDBJ whole genome shotgun (WGS) entry which is preliminary data.</text>
</comment>
<name>A0ABR1XLA2_9PEZI</name>
<keyword evidence="3" id="KW-1185">Reference proteome</keyword>
<dbReference type="Proteomes" id="UP001456524">
    <property type="component" value="Unassembled WGS sequence"/>
</dbReference>
<dbReference type="SMART" id="SM00220">
    <property type="entry name" value="S_TKc"/>
    <property type="match status" value="1"/>
</dbReference>
<evidence type="ECO:0000313" key="3">
    <source>
        <dbReference type="Proteomes" id="UP001456524"/>
    </source>
</evidence>
<proteinExistence type="predicted"/>
<organism evidence="2 3">
    <name type="scientific">Phyllosticta citrichinensis</name>
    <dbReference type="NCBI Taxonomy" id="1130410"/>
    <lineage>
        <taxon>Eukaryota</taxon>
        <taxon>Fungi</taxon>
        <taxon>Dikarya</taxon>
        <taxon>Ascomycota</taxon>
        <taxon>Pezizomycotina</taxon>
        <taxon>Dothideomycetes</taxon>
        <taxon>Dothideomycetes incertae sedis</taxon>
        <taxon>Botryosphaeriales</taxon>
        <taxon>Phyllostictaceae</taxon>
        <taxon>Phyllosticta</taxon>
    </lineage>
</organism>
<dbReference type="EMBL" id="JBBWUH010000008">
    <property type="protein sequence ID" value="KAK8159574.1"/>
    <property type="molecule type" value="Genomic_DNA"/>
</dbReference>
<dbReference type="InterPro" id="IPR000719">
    <property type="entry name" value="Prot_kinase_dom"/>
</dbReference>
<dbReference type="SUPFAM" id="SSF56112">
    <property type="entry name" value="Protein kinase-like (PK-like)"/>
    <property type="match status" value="1"/>
</dbReference>
<evidence type="ECO:0000259" key="1">
    <source>
        <dbReference type="PROSITE" id="PS50011"/>
    </source>
</evidence>
<dbReference type="PROSITE" id="PS50011">
    <property type="entry name" value="PROTEIN_KINASE_DOM"/>
    <property type="match status" value="1"/>
</dbReference>
<dbReference type="Gene3D" id="1.10.510.10">
    <property type="entry name" value="Transferase(Phosphotransferase) domain 1"/>
    <property type="match status" value="1"/>
</dbReference>
<accession>A0ABR1XLA2</accession>
<gene>
    <name evidence="2" type="ORF">IWX90DRAFT_508083</name>
</gene>
<dbReference type="InterPro" id="IPR011009">
    <property type="entry name" value="Kinase-like_dom_sf"/>
</dbReference>
<reference evidence="2 3" key="1">
    <citation type="journal article" date="2022" name="G3 (Bethesda)">
        <title>Enemy or ally: a genomic approach to elucidate the lifestyle of Phyllosticta citrichinaensis.</title>
        <authorList>
            <person name="Buijs V.A."/>
            <person name="Groenewald J.Z."/>
            <person name="Haridas S."/>
            <person name="LaButti K.M."/>
            <person name="Lipzen A."/>
            <person name="Martin F.M."/>
            <person name="Barry K."/>
            <person name="Grigoriev I.V."/>
            <person name="Crous P.W."/>
            <person name="Seidl M.F."/>
        </authorList>
    </citation>
    <scope>NUCLEOTIDE SEQUENCE [LARGE SCALE GENOMIC DNA]</scope>
    <source>
        <strain evidence="2 3">CBS 129764</strain>
    </source>
</reference>
<feature type="domain" description="Protein kinase" evidence="1">
    <location>
        <begin position="31"/>
        <end position="361"/>
    </location>
</feature>